<reference evidence="1" key="1">
    <citation type="submission" date="2014-12" db="EMBL/GenBank/DDBJ databases">
        <title>Insight into the proteome of Arion vulgaris.</title>
        <authorList>
            <person name="Aradska J."/>
            <person name="Bulat T."/>
            <person name="Smidak R."/>
            <person name="Sarate P."/>
            <person name="Gangsoo J."/>
            <person name="Sialana F."/>
            <person name="Bilban M."/>
            <person name="Lubec G."/>
        </authorList>
    </citation>
    <scope>NUCLEOTIDE SEQUENCE</scope>
    <source>
        <tissue evidence="1">Skin</tissue>
    </source>
</reference>
<proteinExistence type="predicted"/>
<feature type="non-terminal residue" evidence="1">
    <location>
        <position position="1"/>
    </location>
</feature>
<organism evidence="1">
    <name type="scientific">Arion vulgaris</name>
    <dbReference type="NCBI Taxonomy" id="1028688"/>
    <lineage>
        <taxon>Eukaryota</taxon>
        <taxon>Metazoa</taxon>
        <taxon>Spiralia</taxon>
        <taxon>Lophotrochozoa</taxon>
        <taxon>Mollusca</taxon>
        <taxon>Gastropoda</taxon>
        <taxon>Heterobranchia</taxon>
        <taxon>Euthyneura</taxon>
        <taxon>Panpulmonata</taxon>
        <taxon>Eupulmonata</taxon>
        <taxon>Stylommatophora</taxon>
        <taxon>Helicina</taxon>
        <taxon>Arionoidea</taxon>
        <taxon>Arionidae</taxon>
        <taxon>Arion</taxon>
    </lineage>
</organism>
<name>A0A0B6YW14_9EUPU</name>
<dbReference type="Pfam" id="PF10344">
    <property type="entry name" value="Hobbit"/>
    <property type="match status" value="1"/>
</dbReference>
<sequence>GELTIPNIPVISPHPSQSSLSINILVIADINLEMRLSRQYRLSMHTQNLLLTMTLPDILMEMKELCIKCDGHTIFNITGLQLEALASSHLKGERERAKDLQDATNRAWGLSCHSVDITFPYQYNFAACYEELTNVIKWLKLVHKVQ</sequence>
<dbReference type="InterPro" id="IPR045167">
    <property type="entry name" value="Hobbit"/>
</dbReference>
<dbReference type="EMBL" id="HACG01013629">
    <property type="protein sequence ID" value="CEK60494.1"/>
    <property type="molecule type" value="Transcribed_RNA"/>
</dbReference>
<accession>A0A0B6YW14</accession>
<protein>
    <submittedName>
        <fullName evidence="1">Uncharacterized protein</fullName>
    </submittedName>
</protein>
<dbReference type="PANTHER" id="PTHR15678:SF6">
    <property type="entry name" value="BRIDGE-LIKE LIPID TRANSFER PROTEIN FAMILY MEMBER 2"/>
    <property type="match status" value="1"/>
</dbReference>
<dbReference type="PANTHER" id="PTHR15678">
    <property type="entry name" value="ANTIGEN MLAA-22-RELATED"/>
    <property type="match status" value="1"/>
</dbReference>
<feature type="non-terminal residue" evidence="1">
    <location>
        <position position="146"/>
    </location>
</feature>
<gene>
    <name evidence="1" type="primary">ORF39552</name>
</gene>
<evidence type="ECO:0000313" key="1">
    <source>
        <dbReference type="EMBL" id="CEK60494.1"/>
    </source>
</evidence>
<dbReference type="AlphaFoldDB" id="A0A0B6YW14"/>